<proteinExistence type="predicted"/>
<dbReference type="Pfam" id="PF03989">
    <property type="entry name" value="DNA_gyraseA_C"/>
    <property type="match status" value="1"/>
</dbReference>
<reference evidence="3" key="1">
    <citation type="journal article" date="2019" name="Int. J. Syst. Evol. Microbiol.">
        <title>The Global Catalogue of Microorganisms (GCM) 10K type strain sequencing project: providing services to taxonomists for standard genome sequencing and annotation.</title>
        <authorList>
            <consortium name="The Broad Institute Genomics Platform"/>
            <consortium name="The Broad Institute Genome Sequencing Center for Infectious Disease"/>
            <person name="Wu L."/>
            <person name="Ma J."/>
        </authorList>
    </citation>
    <scope>NUCLEOTIDE SEQUENCE [LARGE SCALE GENOMIC DNA]</scope>
    <source>
        <strain evidence="3">NBRC 108730</strain>
    </source>
</reference>
<accession>A0ABQ6JII3</accession>
<dbReference type="InterPro" id="IPR035516">
    <property type="entry name" value="Gyrase/topoIV_suA_C"/>
</dbReference>
<sequence length="128" mass="13539">MGDEDEVLVVMEKGKIVRSRVDEVRRTGRDTSGVSFARVDRGDAIIGIARSTERLVEEAADEIAEEQAREEVAEVGARVEGAVDTVADQPVDDTVADDPMRDGVPSSVDDLPAGTADEGDVEPGGEEG</sequence>
<dbReference type="SUPFAM" id="SSF101904">
    <property type="entry name" value="GyrA/ParC C-terminal domain-like"/>
    <property type="match status" value="1"/>
</dbReference>
<dbReference type="Gene3D" id="2.120.10.90">
    <property type="entry name" value="DNA gyrase/topoisomerase IV, subunit A, C-terminal"/>
    <property type="match status" value="1"/>
</dbReference>
<organism evidence="2 3">
    <name type="scientific">Angustibacter aerolatus</name>
    <dbReference type="NCBI Taxonomy" id="1162965"/>
    <lineage>
        <taxon>Bacteria</taxon>
        <taxon>Bacillati</taxon>
        <taxon>Actinomycetota</taxon>
        <taxon>Actinomycetes</taxon>
        <taxon>Kineosporiales</taxon>
        <taxon>Kineosporiaceae</taxon>
    </lineage>
</organism>
<dbReference type="InterPro" id="IPR006691">
    <property type="entry name" value="GyrA/parC_rep"/>
</dbReference>
<evidence type="ECO:0000256" key="1">
    <source>
        <dbReference type="SAM" id="MobiDB-lite"/>
    </source>
</evidence>
<feature type="compositionally biased region" description="Acidic residues" evidence="1">
    <location>
        <begin position="117"/>
        <end position="128"/>
    </location>
</feature>
<dbReference type="EMBL" id="BSUZ01000001">
    <property type="protein sequence ID" value="GMA87050.1"/>
    <property type="molecule type" value="Genomic_DNA"/>
</dbReference>
<evidence type="ECO:0000313" key="2">
    <source>
        <dbReference type="EMBL" id="GMA87050.1"/>
    </source>
</evidence>
<dbReference type="Proteomes" id="UP001157017">
    <property type="component" value="Unassembled WGS sequence"/>
</dbReference>
<evidence type="ECO:0000313" key="3">
    <source>
        <dbReference type="Proteomes" id="UP001157017"/>
    </source>
</evidence>
<evidence type="ECO:0008006" key="4">
    <source>
        <dbReference type="Google" id="ProtNLM"/>
    </source>
</evidence>
<feature type="region of interest" description="Disordered" evidence="1">
    <location>
        <begin position="78"/>
        <end position="128"/>
    </location>
</feature>
<protein>
    <recommendedName>
        <fullName evidence="4">DNA gyrase subunit A</fullName>
    </recommendedName>
</protein>
<keyword evidence="3" id="KW-1185">Reference proteome</keyword>
<comment type="caution">
    <text evidence="2">The sequence shown here is derived from an EMBL/GenBank/DDBJ whole genome shotgun (WGS) entry which is preliminary data.</text>
</comment>
<gene>
    <name evidence="2" type="ORF">GCM10025868_23000</name>
</gene>
<name>A0ABQ6JII3_9ACTN</name>